<feature type="compositionally biased region" description="Polar residues" evidence="1">
    <location>
        <begin position="1"/>
        <end position="11"/>
    </location>
</feature>
<protein>
    <submittedName>
        <fullName evidence="2">Uncharacterized protein</fullName>
    </submittedName>
</protein>
<evidence type="ECO:0000256" key="1">
    <source>
        <dbReference type="SAM" id="MobiDB-lite"/>
    </source>
</evidence>
<reference evidence="2 3" key="1">
    <citation type="journal article" date="2018" name="MBio">
        <title>Comparative Genomics Reveals the Core Gene Toolbox for the Fungus-Insect Symbiosis.</title>
        <authorList>
            <person name="Wang Y."/>
            <person name="Stata M."/>
            <person name="Wang W."/>
            <person name="Stajich J.E."/>
            <person name="White M.M."/>
            <person name="Moncalvo J.M."/>
        </authorList>
    </citation>
    <scope>NUCLEOTIDE SEQUENCE [LARGE SCALE GENOMIC DNA]</scope>
    <source>
        <strain evidence="2 3">SWE-8-4</strain>
    </source>
</reference>
<proteinExistence type="predicted"/>
<dbReference type="AlphaFoldDB" id="A0A2T9YWY4"/>
<name>A0A2T9YWY4_9FUNG</name>
<dbReference type="Proteomes" id="UP000245383">
    <property type="component" value="Unassembled WGS sequence"/>
</dbReference>
<organism evidence="2 3">
    <name type="scientific">Smittium simulii</name>
    <dbReference type="NCBI Taxonomy" id="133385"/>
    <lineage>
        <taxon>Eukaryota</taxon>
        <taxon>Fungi</taxon>
        <taxon>Fungi incertae sedis</taxon>
        <taxon>Zoopagomycota</taxon>
        <taxon>Kickxellomycotina</taxon>
        <taxon>Harpellomycetes</taxon>
        <taxon>Harpellales</taxon>
        <taxon>Legeriomycetaceae</taxon>
        <taxon>Smittium</taxon>
    </lineage>
</organism>
<evidence type="ECO:0000313" key="3">
    <source>
        <dbReference type="Proteomes" id="UP000245383"/>
    </source>
</evidence>
<dbReference type="EMBL" id="MBFR01000023">
    <property type="protein sequence ID" value="PVU96839.1"/>
    <property type="molecule type" value="Genomic_DNA"/>
</dbReference>
<sequence length="92" mass="10180">MIYVISQQNSKAKFDKPKSSNPSKDECTTESNPVTTKDECTTESNPVTTKDGLDNTKSESAKIPRNQNNCAVITCALMPLELTIHSAELRYK</sequence>
<accession>A0A2T9YWY4</accession>
<feature type="compositionally biased region" description="Basic and acidic residues" evidence="1">
    <location>
        <begin position="12"/>
        <end position="27"/>
    </location>
</feature>
<comment type="caution">
    <text evidence="2">The sequence shown here is derived from an EMBL/GenBank/DDBJ whole genome shotgun (WGS) entry which is preliminary data.</text>
</comment>
<keyword evidence="3" id="KW-1185">Reference proteome</keyword>
<feature type="compositionally biased region" description="Basic and acidic residues" evidence="1">
    <location>
        <begin position="51"/>
        <end position="62"/>
    </location>
</feature>
<feature type="region of interest" description="Disordered" evidence="1">
    <location>
        <begin position="1"/>
        <end position="63"/>
    </location>
</feature>
<evidence type="ECO:0000313" key="2">
    <source>
        <dbReference type="EMBL" id="PVU96839.1"/>
    </source>
</evidence>
<gene>
    <name evidence="2" type="ORF">BB561_000945</name>
</gene>